<dbReference type="Gene3D" id="3.10.310.70">
    <property type="match status" value="1"/>
</dbReference>
<evidence type="ECO:0000313" key="2">
    <source>
        <dbReference type="EMBL" id="CAK9030323.1"/>
    </source>
</evidence>
<gene>
    <name evidence="2" type="ORF">SCF082_LOCUS19180</name>
</gene>
<dbReference type="Gene3D" id="2.30.40.10">
    <property type="entry name" value="Urease, subunit C, domain 1"/>
    <property type="match status" value="1"/>
</dbReference>
<name>A0ABP0KUE1_9DINO</name>
<dbReference type="SUPFAM" id="SSF51556">
    <property type="entry name" value="Metallo-dependent hydrolases"/>
    <property type="match status" value="1"/>
</dbReference>
<reference evidence="2 3" key="1">
    <citation type="submission" date="2024-02" db="EMBL/GenBank/DDBJ databases">
        <authorList>
            <person name="Chen Y."/>
            <person name="Shah S."/>
            <person name="Dougan E. K."/>
            <person name="Thang M."/>
            <person name="Chan C."/>
        </authorList>
    </citation>
    <scope>NUCLEOTIDE SEQUENCE [LARGE SCALE GENOMIC DNA]</scope>
</reference>
<keyword evidence="3" id="KW-1185">Reference proteome</keyword>
<dbReference type="InterPro" id="IPR011059">
    <property type="entry name" value="Metal-dep_hydrolase_composite"/>
</dbReference>
<accession>A0ABP0KUE1</accession>
<organism evidence="2 3">
    <name type="scientific">Durusdinium trenchii</name>
    <dbReference type="NCBI Taxonomy" id="1381693"/>
    <lineage>
        <taxon>Eukaryota</taxon>
        <taxon>Sar</taxon>
        <taxon>Alveolata</taxon>
        <taxon>Dinophyceae</taxon>
        <taxon>Suessiales</taxon>
        <taxon>Symbiodiniaceae</taxon>
        <taxon>Durusdinium</taxon>
    </lineage>
</organism>
<dbReference type="SUPFAM" id="SSF51338">
    <property type="entry name" value="Composite domain of metallo-dependent hydrolases"/>
    <property type="match status" value="1"/>
</dbReference>
<comment type="caution">
    <text evidence="2">The sequence shown here is derived from an EMBL/GenBank/DDBJ whole genome shotgun (WGS) entry which is preliminary data.</text>
</comment>
<dbReference type="Gene3D" id="3.20.20.140">
    <property type="entry name" value="Metal-dependent hydrolases"/>
    <property type="match status" value="1"/>
</dbReference>
<feature type="domain" description="Amidohydrolase 3" evidence="1">
    <location>
        <begin position="48"/>
        <end position="535"/>
    </location>
</feature>
<proteinExistence type="predicted"/>
<dbReference type="Pfam" id="PF07969">
    <property type="entry name" value="Amidohydro_3"/>
    <property type="match status" value="1"/>
</dbReference>
<dbReference type="Proteomes" id="UP001642464">
    <property type="component" value="Unassembled WGS sequence"/>
</dbReference>
<evidence type="ECO:0000313" key="3">
    <source>
        <dbReference type="Proteomes" id="UP001642464"/>
    </source>
</evidence>
<evidence type="ECO:0000259" key="1">
    <source>
        <dbReference type="Pfam" id="PF07969"/>
    </source>
</evidence>
<dbReference type="PANTHER" id="PTHR22642">
    <property type="entry name" value="IMIDAZOLONEPROPIONASE"/>
    <property type="match status" value="1"/>
</dbReference>
<dbReference type="EMBL" id="CAXAMM010013050">
    <property type="protein sequence ID" value="CAK9030323.1"/>
    <property type="molecule type" value="Genomic_DNA"/>
</dbReference>
<protein>
    <submittedName>
        <fullName evidence="2">N-substituted formamide deformylase</fullName>
    </submittedName>
</protein>
<dbReference type="InterPro" id="IPR032466">
    <property type="entry name" value="Metal_Hydrolase"/>
</dbReference>
<dbReference type="InterPro" id="IPR013108">
    <property type="entry name" value="Amidohydro_3"/>
</dbReference>
<dbReference type="PANTHER" id="PTHR22642:SF2">
    <property type="entry name" value="PROTEIN LONG AFTER FAR-RED 3"/>
    <property type="match status" value="1"/>
</dbReference>
<sequence length="539" mass="58153">MNDLLIDNVTVWAGNRPKPAPGWVAVNDGHFSAVGGTDEQPPDARQRVDGQGKTLLPSFVDCHTHVTAGAIASVCRNGWSFQSKDELLKAVETAAREDATGWLIFFHVGWNCPEIPVPPTAQELEEASGGRKVFLVCESLHRGILSESGLQACNVSQHLGSEFVETKRGVMNGLVWEQVFSACMKQVLDEYIATLSRGDLKEILRAEVNRHLACGITDAHDPGVTYDLCPLMVELNEESPLRLSWSEIGASGAVSSAGDGSGLDNFGNGPSSAKVFTDGAHRCAVCVDAAQAMIMTVGAIADAVKERSIYPIRNMLNEDFAIKGGKFHRVGALFEQHELTEKLGKLSDSHERIKIHALGNHAVDMACECIVESGITTKVCIEHATILDESNFEKLAKYNVQVSAQPGFLPVYGPLFAGMRLTGRYRGLPLRSLLDTGVSLILSSDYPCGPLDPLHNMRCAVERQIKGGKLYCENEAIRQEEAVYGYTIAGTKGITGEKKGGIVAGEPADFVVLTGDPFVHSTVVDSTWIGGSSVYQRQA</sequence>